<gene>
    <name evidence="2" type="ORF">COV95_00635</name>
</gene>
<evidence type="ECO:0000313" key="2">
    <source>
        <dbReference type="EMBL" id="PIQ67090.1"/>
    </source>
</evidence>
<feature type="transmembrane region" description="Helical" evidence="1">
    <location>
        <begin position="7"/>
        <end position="33"/>
    </location>
</feature>
<dbReference type="AlphaFoldDB" id="A0A2H0K760"/>
<keyword evidence="1" id="KW-0812">Transmembrane</keyword>
<dbReference type="Proteomes" id="UP000229834">
    <property type="component" value="Unassembled WGS sequence"/>
</dbReference>
<protein>
    <submittedName>
        <fullName evidence="2">Uncharacterized protein</fullName>
    </submittedName>
</protein>
<accession>A0A2H0K760</accession>
<evidence type="ECO:0000256" key="1">
    <source>
        <dbReference type="SAM" id="Phobius"/>
    </source>
</evidence>
<feature type="transmembrane region" description="Helical" evidence="1">
    <location>
        <begin position="39"/>
        <end position="58"/>
    </location>
</feature>
<proteinExistence type="predicted"/>
<organism evidence="2 3">
    <name type="scientific">Candidatus Zambryskibacteria bacterium CG11_big_fil_rev_8_21_14_0_20_40_24</name>
    <dbReference type="NCBI Taxonomy" id="1975116"/>
    <lineage>
        <taxon>Bacteria</taxon>
        <taxon>Candidatus Zambryskiibacteriota</taxon>
    </lineage>
</organism>
<reference evidence="2 3" key="1">
    <citation type="submission" date="2017-09" db="EMBL/GenBank/DDBJ databases">
        <title>Depth-based differentiation of microbial function through sediment-hosted aquifers and enrichment of novel symbionts in the deep terrestrial subsurface.</title>
        <authorList>
            <person name="Probst A.J."/>
            <person name="Ladd B."/>
            <person name="Jarett J.K."/>
            <person name="Geller-Mcgrath D.E."/>
            <person name="Sieber C.M."/>
            <person name="Emerson J.B."/>
            <person name="Anantharaman K."/>
            <person name="Thomas B.C."/>
            <person name="Malmstrom R."/>
            <person name="Stieglmeier M."/>
            <person name="Klingl A."/>
            <person name="Woyke T."/>
            <person name="Ryan C.M."/>
            <person name="Banfield J.F."/>
        </authorList>
    </citation>
    <scope>NUCLEOTIDE SEQUENCE [LARGE SCALE GENOMIC DNA]</scope>
    <source>
        <strain evidence="2">CG11_big_fil_rev_8_21_14_0_20_40_24</strain>
    </source>
</reference>
<evidence type="ECO:0000313" key="3">
    <source>
        <dbReference type="Proteomes" id="UP000229834"/>
    </source>
</evidence>
<comment type="caution">
    <text evidence="2">The sequence shown here is derived from an EMBL/GenBank/DDBJ whole genome shotgun (WGS) entry which is preliminary data.</text>
</comment>
<keyword evidence="1" id="KW-0472">Membrane</keyword>
<dbReference type="EMBL" id="PCVC01000018">
    <property type="protein sequence ID" value="PIQ67090.1"/>
    <property type="molecule type" value="Genomic_DNA"/>
</dbReference>
<feature type="non-terminal residue" evidence="2">
    <location>
        <position position="79"/>
    </location>
</feature>
<keyword evidence="1" id="KW-1133">Transmembrane helix</keyword>
<name>A0A2H0K760_9BACT</name>
<sequence length="79" mass="9291">MELKKYLIWIVTGGVFLLPLIPFLVTPSLLFPFIAGKAFLFRIIVEIIFSAWIILALIDESYRPRRSWILWTFGLFVIF</sequence>